<keyword evidence="2" id="KW-0285">Flavoprotein</keyword>
<dbReference type="InterPro" id="IPR002563">
    <property type="entry name" value="Flavin_Rdtase-like_dom"/>
</dbReference>
<keyword evidence="3" id="KW-0288">FMN</keyword>
<dbReference type="RefSeq" id="XP_043048316.1">
    <property type="nucleotide sequence ID" value="XM_043192344.1"/>
</dbReference>
<dbReference type="SMART" id="SM00903">
    <property type="entry name" value="Flavin_Reduct"/>
    <property type="match status" value="1"/>
</dbReference>
<evidence type="ECO:0000256" key="1">
    <source>
        <dbReference type="ARBA" id="ARBA00001917"/>
    </source>
</evidence>
<dbReference type="PANTHER" id="PTHR33798">
    <property type="entry name" value="FLAVOPROTEIN OXYGENASE"/>
    <property type="match status" value="1"/>
</dbReference>
<comment type="cofactor">
    <cofactor evidence="1">
        <name>FMN</name>
        <dbReference type="ChEBI" id="CHEBI:58210"/>
    </cofactor>
</comment>
<dbReference type="Gene3D" id="2.30.110.10">
    <property type="entry name" value="Electron Transport, Fmn-binding Protein, Chain A"/>
    <property type="match status" value="1"/>
</dbReference>
<evidence type="ECO:0000256" key="2">
    <source>
        <dbReference type="ARBA" id="ARBA00022630"/>
    </source>
</evidence>
<evidence type="ECO:0000259" key="5">
    <source>
        <dbReference type="SMART" id="SM00903"/>
    </source>
</evidence>
<dbReference type="OrthoDB" id="10250990at2759"/>
<dbReference type="GeneID" id="66114923"/>
<dbReference type="Pfam" id="PF01613">
    <property type="entry name" value="Flavin_Reduct"/>
    <property type="match status" value="1"/>
</dbReference>
<proteinExistence type="inferred from homology"/>
<comment type="caution">
    <text evidence="6">The sequence shown here is derived from an EMBL/GenBank/DDBJ whole genome shotgun (WGS) entry which is preliminary data.</text>
</comment>
<keyword evidence="7" id="KW-1185">Reference proteome</keyword>
<sequence>MSARNTIFSFNRVFMSRFKSSYTMTKEGSSHFTVQDLPNGGPFIAGSGAGGNDDWKKYKKVSIDPTSSERDPRDDYRTLVSAIVPRPIALILTLSKDGSLSNLAPFSYFGLSNADPPIFTVGITSATLNKDTARNLLETEECTINIISEWFVEAANATCVNSPYGVSEWEITGLTKADSEVVKPPHVLESAFSIEAKVVAVHEWKSRRNPDKVTGRTFIFEGVRFHAREDVINEQLNGLDVGKLKPVSRLGGNTYGKTTEGFDISRPEYKDLCKDLETN</sequence>
<evidence type="ECO:0000313" key="6">
    <source>
        <dbReference type="EMBL" id="KAG7192766.1"/>
    </source>
</evidence>
<comment type="similarity">
    <text evidence="4">Belongs to the flavoredoxin family.</text>
</comment>
<evidence type="ECO:0000256" key="3">
    <source>
        <dbReference type="ARBA" id="ARBA00022643"/>
    </source>
</evidence>
<feature type="domain" description="Flavin reductase like" evidence="5">
    <location>
        <begin position="81"/>
        <end position="235"/>
    </location>
</feature>
<dbReference type="EMBL" id="JAHMUF010000016">
    <property type="protein sequence ID" value="KAG7192766.1"/>
    <property type="molecule type" value="Genomic_DNA"/>
</dbReference>
<accession>A0A9P7V7P4</accession>
<dbReference type="GO" id="GO:0010181">
    <property type="term" value="F:FMN binding"/>
    <property type="evidence" value="ECO:0007669"/>
    <property type="project" value="InterPro"/>
</dbReference>
<dbReference type="InterPro" id="IPR012349">
    <property type="entry name" value="Split_barrel_FMN-bd"/>
</dbReference>
<gene>
    <name evidence="6" type="ORF">KQ657_001549</name>
</gene>
<dbReference type="AlphaFoldDB" id="A0A9P7V7P4"/>
<reference evidence="6" key="1">
    <citation type="submission" date="2021-03" db="EMBL/GenBank/DDBJ databases">
        <authorList>
            <person name="Palmer J.M."/>
        </authorList>
    </citation>
    <scope>NUCLEOTIDE SEQUENCE</scope>
    <source>
        <strain evidence="6">ARV_011</strain>
    </source>
</reference>
<dbReference type="PANTHER" id="PTHR33798:SF5">
    <property type="entry name" value="FLAVIN REDUCTASE LIKE DOMAIN-CONTAINING PROTEIN"/>
    <property type="match status" value="1"/>
</dbReference>
<evidence type="ECO:0000313" key="7">
    <source>
        <dbReference type="Proteomes" id="UP000790833"/>
    </source>
</evidence>
<evidence type="ECO:0000256" key="4">
    <source>
        <dbReference type="ARBA" id="ARBA00038054"/>
    </source>
</evidence>
<name>A0A9P7V7P4_9ASCO</name>
<protein>
    <recommendedName>
        <fullName evidence="5">Flavin reductase like domain-containing protein</fullName>
    </recommendedName>
</protein>
<organism evidence="6 7">
    <name type="scientific">Scheffersomyces spartinae</name>
    <dbReference type="NCBI Taxonomy" id="45513"/>
    <lineage>
        <taxon>Eukaryota</taxon>
        <taxon>Fungi</taxon>
        <taxon>Dikarya</taxon>
        <taxon>Ascomycota</taxon>
        <taxon>Saccharomycotina</taxon>
        <taxon>Pichiomycetes</taxon>
        <taxon>Debaryomycetaceae</taxon>
        <taxon>Scheffersomyces</taxon>
    </lineage>
</organism>
<dbReference type="SUPFAM" id="SSF50475">
    <property type="entry name" value="FMN-binding split barrel"/>
    <property type="match status" value="1"/>
</dbReference>
<dbReference type="Proteomes" id="UP000790833">
    <property type="component" value="Unassembled WGS sequence"/>
</dbReference>